<sequence length="111" mass="13391">MWTNPGSIIRMLHFSVCRLPLLLLLFIGRRSMFRSLLPYLFPLTSRNEMMDLYEKENHFSYSIKLRCITAVFQYGDQMLIAKSVTQKLDQLHFCWFKAWRQYSQSKLKFNL</sequence>
<dbReference type="AlphaFoldDB" id="A0A2P2PN68"/>
<name>A0A2P2PN68_RHIMU</name>
<proteinExistence type="predicted"/>
<reference evidence="1" key="1">
    <citation type="submission" date="2018-02" db="EMBL/GenBank/DDBJ databases">
        <title>Rhizophora mucronata_Transcriptome.</title>
        <authorList>
            <person name="Meera S.P."/>
            <person name="Sreeshan A."/>
            <person name="Augustine A."/>
        </authorList>
    </citation>
    <scope>NUCLEOTIDE SEQUENCE</scope>
    <source>
        <tissue evidence="1">Leaf</tissue>
    </source>
</reference>
<dbReference type="EMBL" id="GGEC01075733">
    <property type="protein sequence ID" value="MBX56217.1"/>
    <property type="molecule type" value="Transcribed_RNA"/>
</dbReference>
<organism evidence="1">
    <name type="scientific">Rhizophora mucronata</name>
    <name type="common">Asiatic mangrove</name>
    <dbReference type="NCBI Taxonomy" id="61149"/>
    <lineage>
        <taxon>Eukaryota</taxon>
        <taxon>Viridiplantae</taxon>
        <taxon>Streptophyta</taxon>
        <taxon>Embryophyta</taxon>
        <taxon>Tracheophyta</taxon>
        <taxon>Spermatophyta</taxon>
        <taxon>Magnoliopsida</taxon>
        <taxon>eudicotyledons</taxon>
        <taxon>Gunneridae</taxon>
        <taxon>Pentapetalae</taxon>
        <taxon>rosids</taxon>
        <taxon>fabids</taxon>
        <taxon>Malpighiales</taxon>
        <taxon>Rhizophoraceae</taxon>
        <taxon>Rhizophora</taxon>
    </lineage>
</organism>
<accession>A0A2P2PN68</accession>
<protein>
    <submittedName>
        <fullName evidence="1">Uncharacterized protein</fullName>
    </submittedName>
</protein>
<evidence type="ECO:0000313" key="1">
    <source>
        <dbReference type="EMBL" id="MBX56217.1"/>
    </source>
</evidence>